<dbReference type="AlphaFoldDB" id="A0A075UYV6"/>
<feature type="compositionally biased region" description="Basic and acidic residues" evidence="1">
    <location>
        <begin position="1"/>
        <end position="11"/>
    </location>
</feature>
<dbReference type="KEGG" id="aja:AJAP_33045"/>
<protein>
    <submittedName>
        <fullName evidence="2">Uncharacterized protein</fullName>
    </submittedName>
</protein>
<gene>
    <name evidence="2" type="ORF">AJAP_33045</name>
</gene>
<evidence type="ECO:0000313" key="2">
    <source>
        <dbReference type="EMBL" id="AIG79422.1"/>
    </source>
</evidence>
<evidence type="ECO:0000256" key="1">
    <source>
        <dbReference type="SAM" id="MobiDB-lite"/>
    </source>
</evidence>
<feature type="compositionally biased region" description="Basic and acidic residues" evidence="1">
    <location>
        <begin position="26"/>
        <end position="37"/>
    </location>
</feature>
<name>A0A075UYV6_9PSEU</name>
<organism evidence="2 3">
    <name type="scientific">Amycolatopsis japonica</name>
    <dbReference type="NCBI Taxonomy" id="208439"/>
    <lineage>
        <taxon>Bacteria</taxon>
        <taxon>Bacillati</taxon>
        <taxon>Actinomycetota</taxon>
        <taxon>Actinomycetes</taxon>
        <taxon>Pseudonocardiales</taxon>
        <taxon>Pseudonocardiaceae</taxon>
        <taxon>Amycolatopsis</taxon>
        <taxon>Amycolatopsis japonica group</taxon>
    </lineage>
</organism>
<keyword evidence="3" id="KW-1185">Reference proteome</keyword>
<dbReference type="HOGENOM" id="CLU_2986369_0_0_11"/>
<proteinExistence type="predicted"/>
<dbReference type="Proteomes" id="UP000028492">
    <property type="component" value="Chromosome"/>
</dbReference>
<feature type="region of interest" description="Disordered" evidence="1">
    <location>
        <begin position="1"/>
        <end position="37"/>
    </location>
</feature>
<accession>A0A075UYV6</accession>
<evidence type="ECO:0000313" key="3">
    <source>
        <dbReference type="Proteomes" id="UP000028492"/>
    </source>
</evidence>
<reference evidence="2 3" key="1">
    <citation type="journal article" date="2014" name="J. Biotechnol.">
        <title>Complete genome sequence of the actinobacterium Amycolatopsis japonica MG417-CF17(T) (=DSM 44213T) producing (S,S)-N,N'-ethylenediaminedisuccinic acid.</title>
        <authorList>
            <person name="Stegmann E."/>
            <person name="Albersmeier A."/>
            <person name="Spohn M."/>
            <person name="Gert H."/>
            <person name="Weber T."/>
            <person name="Wohlleben W."/>
            <person name="Kalinowski J."/>
            <person name="Ruckert C."/>
        </authorList>
    </citation>
    <scope>NUCLEOTIDE SEQUENCE [LARGE SCALE GENOMIC DNA]</scope>
    <source>
        <strain evidence="3">MG417-CF17 (DSM 44213)</strain>
    </source>
</reference>
<dbReference type="EMBL" id="CP008953">
    <property type="protein sequence ID" value="AIG79422.1"/>
    <property type="molecule type" value="Genomic_DNA"/>
</dbReference>
<dbReference type="RefSeq" id="WP_158509814.1">
    <property type="nucleotide sequence ID" value="NZ_CP008953.1"/>
</dbReference>
<sequence>MSTPTDVKDPIGEEEPVDPAQPKPELPQHEHSPDCEHYRDKLLECTGGCAQTPPPVP</sequence>